<dbReference type="Proteomes" id="UP000768567">
    <property type="component" value="Unassembled WGS sequence"/>
</dbReference>
<evidence type="ECO:0000313" key="2">
    <source>
        <dbReference type="EMBL" id="MBE5036962.1"/>
    </source>
</evidence>
<accession>A0ABR9R1D8</accession>
<feature type="domain" description="Cyclic nucleotide-binding" evidence="1">
    <location>
        <begin position="29"/>
        <end position="116"/>
    </location>
</feature>
<dbReference type="Pfam" id="PF00027">
    <property type="entry name" value="cNMP_binding"/>
    <property type="match status" value="1"/>
</dbReference>
<evidence type="ECO:0000313" key="3">
    <source>
        <dbReference type="Proteomes" id="UP000768567"/>
    </source>
</evidence>
<dbReference type="CDD" id="cd00038">
    <property type="entry name" value="CAP_ED"/>
    <property type="match status" value="1"/>
</dbReference>
<keyword evidence="3" id="KW-1185">Reference proteome</keyword>
<dbReference type="EMBL" id="JADCKC010000001">
    <property type="protein sequence ID" value="MBE5036962.1"/>
    <property type="molecule type" value="Genomic_DNA"/>
</dbReference>
<gene>
    <name evidence="2" type="ORF">INF35_04080</name>
</gene>
<reference evidence="2 3" key="1">
    <citation type="submission" date="2020-10" db="EMBL/GenBank/DDBJ databases">
        <title>ChiBAC.</title>
        <authorList>
            <person name="Zenner C."/>
            <person name="Hitch T.C.A."/>
            <person name="Clavel T."/>
        </authorList>
    </citation>
    <scope>NUCLEOTIDE SEQUENCE [LARGE SCALE GENOMIC DNA]</scope>
    <source>
        <strain evidence="2 3">DSM 109015</strain>
    </source>
</reference>
<dbReference type="RefSeq" id="WP_193500232.1">
    <property type="nucleotide sequence ID" value="NZ_JADCKC010000001.1"/>
</dbReference>
<protein>
    <submittedName>
        <fullName evidence="2">Crp/Fnr family transcriptional regulator</fullName>
    </submittedName>
</protein>
<proteinExistence type="predicted"/>
<organism evidence="2 3">
    <name type="scientific">Gemmiger gallinarum</name>
    <dbReference type="NCBI Taxonomy" id="2779354"/>
    <lineage>
        <taxon>Bacteria</taxon>
        <taxon>Bacillati</taxon>
        <taxon>Bacillota</taxon>
        <taxon>Clostridia</taxon>
        <taxon>Eubacteriales</taxon>
        <taxon>Gemmiger</taxon>
    </lineage>
</organism>
<evidence type="ECO:0000259" key="1">
    <source>
        <dbReference type="Pfam" id="PF00027"/>
    </source>
</evidence>
<comment type="caution">
    <text evidence="2">The sequence shown here is derived from an EMBL/GenBank/DDBJ whole genome shotgun (WGS) entry which is preliminary data.</text>
</comment>
<name>A0ABR9R1D8_9FIRM</name>
<dbReference type="InterPro" id="IPR018490">
    <property type="entry name" value="cNMP-bd_dom_sf"/>
</dbReference>
<dbReference type="Gene3D" id="2.60.120.10">
    <property type="entry name" value="Jelly Rolls"/>
    <property type="match status" value="1"/>
</dbReference>
<dbReference type="SUPFAM" id="SSF51206">
    <property type="entry name" value="cAMP-binding domain-like"/>
    <property type="match status" value="1"/>
</dbReference>
<dbReference type="InterPro" id="IPR014710">
    <property type="entry name" value="RmlC-like_jellyroll"/>
</dbReference>
<dbReference type="InterPro" id="IPR000595">
    <property type="entry name" value="cNMP-bd_dom"/>
</dbReference>
<sequence>MDASLFCSTIYGIKNPEILREINDAAVIENVSKGTVLIRAGEPQTRIVFLMEGVFRGSFLDINGKEITDCIGFRPGTAAMASFGFESPAKISIEMMTAGKIMAIPTRQLTAMMRKYPELLVLYNKLLTDALASQWELKVMVYQCTAMQRYEWFLKKFPGLADKVSNKYIASYLGMNPVTLSRLRRSVRDGV</sequence>